<evidence type="ECO:0000313" key="1">
    <source>
        <dbReference type="EMBL" id="CRK39328.1"/>
    </source>
</evidence>
<sequence length="597" mass="60304">MLGSVVVGVQNAEAANEDGQLRRRQRQKVSTVNKELLRLDAVGRVAVVAEAVGKRLEVADGLNVGLLLSGVATARSEGDGDAVAGGRRGLLNSGVTGQDDQVGERDLLATLLSIVEALLHTLKGLQNLGQLGGVVDLPVLLGGEADTGAVGTTALVAATEGRRRSPGNGDELRGLRSGGEDLLLESGNVALVDQRVVNSGDGVLPQEVFGRDFRAEVASLGAKVTVKELEPGASENIGKLVWVLEETARDLLVLGIEAHGQIGGHLETAGDGVGTLARLVPVLPTEALSLKRGTFGLGTNLVVGAGAVGLAEGVATGDESDGLLVVHGHAAECGADVVGSSNRVGVAIGALGVDVDQTHMGSTERLLQATGVGALIMTLVGDEAARTLVALVATRVADVVAEPSGLATPVDRLVGLPDVGPTTGEAKGLEVHRLEGDVAGEEQQISPGDLVAVLLLDGPQQATSLVERDIVGPAVQGSKTLLALTATTAAVEDAVGTGAVPRHANEETSVVTKVGGPPVLRVGHEVLEVLLDGIVVEAVEGSSVVKVVAEGVRDICVLTENVELQSIGPPVTVAGAAAADIVEAMDGALALRLGHVG</sequence>
<organism evidence="1 2">
    <name type="scientific">Verticillium longisporum</name>
    <name type="common">Verticillium dahliae var. longisporum</name>
    <dbReference type="NCBI Taxonomy" id="100787"/>
    <lineage>
        <taxon>Eukaryota</taxon>
        <taxon>Fungi</taxon>
        <taxon>Dikarya</taxon>
        <taxon>Ascomycota</taxon>
        <taxon>Pezizomycotina</taxon>
        <taxon>Sordariomycetes</taxon>
        <taxon>Hypocreomycetidae</taxon>
        <taxon>Glomerellales</taxon>
        <taxon>Plectosphaerellaceae</taxon>
        <taxon>Verticillium</taxon>
    </lineage>
</organism>
<proteinExistence type="predicted"/>
<keyword evidence="2" id="KW-1185">Reference proteome</keyword>
<dbReference type="EMBL" id="CVQH01025860">
    <property type="protein sequence ID" value="CRK39328.1"/>
    <property type="molecule type" value="Genomic_DNA"/>
</dbReference>
<name>A0A0G4MYR3_VERLO</name>
<reference evidence="1 2" key="1">
    <citation type="submission" date="2015-05" db="EMBL/GenBank/DDBJ databases">
        <authorList>
            <person name="Wang D.B."/>
            <person name="Wang M."/>
        </authorList>
    </citation>
    <scope>NUCLEOTIDE SEQUENCE [LARGE SCALE GENOMIC DNA]</scope>
    <source>
        <strain evidence="1">VL1</strain>
    </source>
</reference>
<dbReference type="AlphaFoldDB" id="A0A0G4MYR3"/>
<gene>
    <name evidence="1" type="ORF">BN1708_001577</name>
</gene>
<dbReference type="Proteomes" id="UP000044602">
    <property type="component" value="Unassembled WGS sequence"/>
</dbReference>
<accession>A0A0G4MYR3</accession>
<evidence type="ECO:0000313" key="2">
    <source>
        <dbReference type="Proteomes" id="UP000044602"/>
    </source>
</evidence>
<protein>
    <submittedName>
        <fullName evidence="1">Uncharacterized protein</fullName>
    </submittedName>
</protein>